<accession>A0AAV3A078</accession>
<proteinExistence type="predicted"/>
<comment type="function">
    <text evidence="7">Plays a role in cytoskeletal rearrangements during the late wrapping and/or compaction phases of myelinogenesis as well as in maintenance and stability of myelin sheath in the adult. May play an important role in late-stage oligodendroglia maturation, myelin/Ranvier node formation during CNS development, and in the maintenance and plasticity of related structures in the mature CNS.</text>
</comment>
<dbReference type="GO" id="GO:0043209">
    <property type="term" value="C:myelin sheath"/>
    <property type="evidence" value="ECO:0007669"/>
    <property type="project" value="TreeGrafter"/>
</dbReference>
<dbReference type="Proteomes" id="UP001181693">
    <property type="component" value="Unassembled WGS sequence"/>
</dbReference>
<feature type="region of interest" description="Disordered" evidence="10">
    <location>
        <begin position="47"/>
        <end position="191"/>
    </location>
</feature>
<evidence type="ECO:0000313" key="11">
    <source>
        <dbReference type="EMBL" id="DBA19752.1"/>
    </source>
</evidence>
<gene>
    <name evidence="11" type="ORF">GDO54_015535</name>
</gene>
<protein>
    <recommendedName>
        <fullName evidence="8">Ermin</fullName>
    </recommendedName>
    <alternativeName>
        <fullName evidence="9">Juxtanodin</fullName>
    </alternativeName>
</protein>
<dbReference type="EMBL" id="DYDO01000008">
    <property type="protein sequence ID" value="DBA19752.1"/>
    <property type="molecule type" value="Genomic_DNA"/>
</dbReference>
<dbReference type="Pfam" id="PF20491">
    <property type="entry name" value="Ermin"/>
    <property type="match status" value="1"/>
</dbReference>
<dbReference type="PANTHER" id="PTHR47137">
    <property type="entry name" value="ERMIN"/>
    <property type="match status" value="1"/>
</dbReference>
<evidence type="ECO:0000256" key="1">
    <source>
        <dbReference type="ARBA" id="ARBA00004245"/>
    </source>
</evidence>
<organism evidence="11 12">
    <name type="scientific">Pyxicephalus adspersus</name>
    <name type="common">African bullfrog</name>
    <dbReference type="NCBI Taxonomy" id="30357"/>
    <lineage>
        <taxon>Eukaryota</taxon>
        <taxon>Metazoa</taxon>
        <taxon>Chordata</taxon>
        <taxon>Craniata</taxon>
        <taxon>Vertebrata</taxon>
        <taxon>Euteleostomi</taxon>
        <taxon>Amphibia</taxon>
        <taxon>Batrachia</taxon>
        <taxon>Anura</taxon>
        <taxon>Neobatrachia</taxon>
        <taxon>Ranoidea</taxon>
        <taxon>Pyxicephalidae</taxon>
        <taxon>Pyxicephalinae</taxon>
        <taxon>Pyxicephalus</taxon>
    </lineage>
</organism>
<dbReference type="PANTHER" id="PTHR47137:SF1">
    <property type="entry name" value="ERMIN"/>
    <property type="match status" value="1"/>
</dbReference>
<dbReference type="GO" id="GO:0030175">
    <property type="term" value="C:filopodium"/>
    <property type="evidence" value="ECO:0007669"/>
    <property type="project" value="TreeGrafter"/>
</dbReference>
<evidence type="ECO:0000256" key="9">
    <source>
        <dbReference type="ARBA" id="ARBA00031224"/>
    </source>
</evidence>
<evidence type="ECO:0000256" key="3">
    <source>
        <dbReference type="ARBA" id="ARBA00022490"/>
    </source>
</evidence>
<dbReference type="InterPro" id="IPR008954">
    <property type="entry name" value="Moesin_tail_sf"/>
</dbReference>
<evidence type="ECO:0000256" key="7">
    <source>
        <dbReference type="ARBA" id="ARBA00025213"/>
    </source>
</evidence>
<name>A0AAV3A078_PYXAD</name>
<keyword evidence="12" id="KW-1185">Reference proteome</keyword>
<keyword evidence="6" id="KW-0206">Cytoskeleton</keyword>
<dbReference type="GO" id="GO:0008360">
    <property type="term" value="P:regulation of cell shape"/>
    <property type="evidence" value="ECO:0007669"/>
    <property type="project" value="InterPro"/>
</dbReference>
<keyword evidence="3" id="KW-0963">Cytoplasm</keyword>
<dbReference type="GO" id="GO:0043025">
    <property type="term" value="C:neuronal cell body"/>
    <property type="evidence" value="ECO:0007669"/>
    <property type="project" value="TreeGrafter"/>
</dbReference>
<dbReference type="GO" id="GO:0033270">
    <property type="term" value="C:paranode region of axon"/>
    <property type="evidence" value="ECO:0007669"/>
    <property type="project" value="TreeGrafter"/>
</dbReference>
<feature type="compositionally biased region" description="Basic and acidic residues" evidence="10">
    <location>
        <begin position="103"/>
        <end position="122"/>
    </location>
</feature>
<dbReference type="InterPro" id="IPR045346">
    <property type="entry name" value="Ermin"/>
</dbReference>
<dbReference type="GO" id="GO:0051015">
    <property type="term" value="F:actin filament binding"/>
    <property type="evidence" value="ECO:0007669"/>
    <property type="project" value="InterPro"/>
</dbReference>
<evidence type="ECO:0000256" key="2">
    <source>
        <dbReference type="ARBA" id="ARBA00011216"/>
    </source>
</evidence>
<evidence type="ECO:0000256" key="6">
    <source>
        <dbReference type="ARBA" id="ARBA00023212"/>
    </source>
</evidence>
<comment type="subcellular location">
    <subcellularLocation>
        <location evidence="1">Cytoplasm</location>
        <location evidence="1">Cytoskeleton</location>
    </subcellularLocation>
</comment>
<evidence type="ECO:0000313" key="12">
    <source>
        <dbReference type="Proteomes" id="UP001181693"/>
    </source>
</evidence>
<dbReference type="GO" id="GO:0005938">
    <property type="term" value="C:cell cortex"/>
    <property type="evidence" value="ECO:0007669"/>
    <property type="project" value="TreeGrafter"/>
</dbReference>
<dbReference type="GO" id="GO:0031344">
    <property type="term" value="P:regulation of cell projection organization"/>
    <property type="evidence" value="ECO:0007669"/>
    <property type="project" value="TreeGrafter"/>
</dbReference>
<evidence type="ECO:0000256" key="4">
    <source>
        <dbReference type="ARBA" id="ARBA00022553"/>
    </source>
</evidence>
<dbReference type="GO" id="GO:0005856">
    <property type="term" value="C:cytoskeleton"/>
    <property type="evidence" value="ECO:0007669"/>
    <property type="project" value="UniProtKB-SubCell"/>
</dbReference>
<dbReference type="Gene3D" id="6.10.360.10">
    <property type="match status" value="1"/>
</dbReference>
<comment type="caution">
    <text evidence="11">The sequence shown here is derived from an EMBL/GenBank/DDBJ whole genome shotgun (WGS) entry which is preliminary data.</text>
</comment>
<feature type="compositionally biased region" description="Basic and acidic residues" evidence="10">
    <location>
        <begin position="66"/>
        <end position="77"/>
    </location>
</feature>
<dbReference type="SUPFAM" id="SSF48678">
    <property type="entry name" value="Moesin tail domain"/>
    <property type="match status" value="1"/>
</dbReference>
<feature type="compositionally biased region" description="Acidic residues" evidence="10">
    <location>
        <begin position="133"/>
        <end position="146"/>
    </location>
</feature>
<evidence type="ECO:0000256" key="8">
    <source>
        <dbReference type="ARBA" id="ARBA00026168"/>
    </source>
</evidence>
<evidence type="ECO:0000256" key="10">
    <source>
        <dbReference type="SAM" id="MobiDB-lite"/>
    </source>
</evidence>
<dbReference type="GO" id="GO:0001763">
    <property type="term" value="P:morphogenesis of a branching structure"/>
    <property type="evidence" value="ECO:0007669"/>
    <property type="project" value="TreeGrafter"/>
</dbReference>
<dbReference type="GO" id="GO:0033269">
    <property type="term" value="C:internode region of axon"/>
    <property type="evidence" value="ECO:0007669"/>
    <property type="project" value="TreeGrafter"/>
</dbReference>
<sequence length="221" mass="24891">MVCETRENDPVLPSEITDGSGVCLEDNNEPLEINTEVKVILEITEEEHRTEQDTAAEQDWGMMTSHDTHSEEHKNGKDCQTTLVVEGDNGPTHDSPGQEEINEQEKEEIKSDAPDILQHEQGKPSSETTEMLYETEEENTSIETDNDNGQGSCDEQENETGPSLSVSPTGSHLEFNSEQLVPGSRPDISRHSYSRYDTVSYRKIRKGNTKQRIDEFESMMN</sequence>
<evidence type="ECO:0000256" key="5">
    <source>
        <dbReference type="ARBA" id="ARBA00023203"/>
    </source>
</evidence>
<comment type="subunit">
    <text evidence="2">Binds actin.</text>
</comment>
<dbReference type="GO" id="GO:0007015">
    <property type="term" value="P:actin filament organization"/>
    <property type="evidence" value="ECO:0007669"/>
    <property type="project" value="InterPro"/>
</dbReference>
<keyword evidence="4" id="KW-0597">Phosphoprotein</keyword>
<feature type="region of interest" description="Disordered" evidence="10">
    <location>
        <begin position="1"/>
        <end position="24"/>
    </location>
</feature>
<dbReference type="GO" id="GO:0070062">
    <property type="term" value="C:extracellular exosome"/>
    <property type="evidence" value="ECO:0007669"/>
    <property type="project" value="TreeGrafter"/>
</dbReference>
<dbReference type="AlphaFoldDB" id="A0AAV3A078"/>
<keyword evidence="5" id="KW-0009">Actin-binding</keyword>
<feature type="compositionally biased region" description="Polar residues" evidence="10">
    <location>
        <begin position="147"/>
        <end position="179"/>
    </location>
</feature>
<reference evidence="11" key="1">
    <citation type="thesis" date="2020" institute="ProQuest LLC" country="789 East Eisenhower Parkway, Ann Arbor, MI, USA">
        <title>Comparative Genomics and Chromosome Evolution.</title>
        <authorList>
            <person name="Mudd A.B."/>
        </authorList>
    </citation>
    <scope>NUCLEOTIDE SEQUENCE</scope>
    <source>
        <strain evidence="11">1538</strain>
        <tissue evidence="11">Blood</tissue>
    </source>
</reference>